<evidence type="ECO:0000256" key="4">
    <source>
        <dbReference type="ARBA" id="ARBA00022475"/>
    </source>
</evidence>
<keyword evidence="7 8" id="KW-0472">Membrane</keyword>
<dbReference type="Pfam" id="PF12822">
    <property type="entry name" value="ECF_trnsprt"/>
    <property type="match status" value="1"/>
</dbReference>
<comment type="caution">
    <text evidence="10">The sequence shown here is derived from an EMBL/GenBank/DDBJ whole genome shotgun (WGS) entry which is preliminary data.</text>
</comment>
<dbReference type="Proteomes" id="UP001144204">
    <property type="component" value="Unassembled WGS sequence"/>
</dbReference>
<dbReference type="EMBL" id="BRPL01000002">
    <property type="protein sequence ID" value="GLB46405.1"/>
    <property type="molecule type" value="Genomic_DNA"/>
</dbReference>
<accession>A0A9W6AZX9</accession>
<feature type="transmembrane region" description="Helical" evidence="9">
    <location>
        <begin position="46"/>
        <end position="71"/>
    </location>
</feature>
<keyword evidence="6 9" id="KW-1133">Transmembrane helix</keyword>
<name>A0A9W6AZX9_9LACO</name>
<gene>
    <name evidence="10" type="ORF">WR164_03840</name>
</gene>
<reference evidence="10" key="1">
    <citation type="submission" date="2022-07" db="EMBL/GenBank/DDBJ databases">
        <authorList>
            <person name="Kouya T."/>
            <person name="Ishiyama Y."/>
        </authorList>
    </citation>
    <scope>NUCLEOTIDE SEQUENCE</scope>
    <source>
        <strain evidence="10">WR16-4</strain>
    </source>
</reference>
<comment type="similarity">
    <text evidence="2 8">Belongs to the prokaryotic riboflavin transporter (P-RFT) (TC 2.A.87) family.</text>
</comment>
<dbReference type="InterPro" id="IPR024529">
    <property type="entry name" value="ECF_trnsprt_substrate-spec"/>
</dbReference>
<feature type="transmembrane region" description="Helical" evidence="9">
    <location>
        <begin position="77"/>
        <end position="102"/>
    </location>
</feature>
<dbReference type="PANTHER" id="PTHR38438">
    <property type="entry name" value="RIBOFLAVIN TRANSPORTER RIBU"/>
    <property type="match status" value="1"/>
</dbReference>
<feature type="transmembrane region" description="Helical" evidence="9">
    <location>
        <begin position="156"/>
        <end position="180"/>
    </location>
</feature>
<sequence>MENHFDVKQLVQLAILAAVSYVLMLIAIPIIPVAPYMKLDLSDLPILIGTMMMGISAGITIATVKSLLYWITIGGASLPSLIGVFSSWAASIVLLLAVFFVLKSFKSHTRKLKWIMMIILATLALTIAMSLLNLYVVTPLYINMIGLKLSFSVPKLVAIAVIPFNIIKGIVIGIIFAIIYPQLSKIIK</sequence>
<evidence type="ECO:0000256" key="1">
    <source>
        <dbReference type="ARBA" id="ARBA00004651"/>
    </source>
</evidence>
<dbReference type="GO" id="GO:0005886">
    <property type="term" value="C:plasma membrane"/>
    <property type="evidence" value="ECO:0007669"/>
    <property type="project" value="UniProtKB-SubCell"/>
</dbReference>
<dbReference type="InterPro" id="IPR025720">
    <property type="entry name" value="RibU"/>
</dbReference>
<dbReference type="PANTHER" id="PTHR38438:SF1">
    <property type="entry name" value="RIBOFLAVIN TRANSPORTER RIBU"/>
    <property type="match status" value="1"/>
</dbReference>
<evidence type="ECO:0000256" key="7">
    <source>
        <dbReference type="ARBA" id="ARBA00023136"/>
    </source>
</evidence>
<keyword evidence="3 8" id="KW-0813">Transport</keyword>
<protein>
    <recommendedName>
        <fullName evidence="8">Riboflavin transporter</fullName>
    </recommendedName>
</protein>
<dbReference type="GO" id="GO:0032217">
    <property type="term" value="F:riboflavin transmembrane transporter activity"/>
    <property type="evidence" value="ECO:0007669"/>
    <property type="project" value="UniProtKB-UniRule"/>
</dbReference>
<dbReference type="Gene3D" id="1.10.1760.20">
    <property type="match status" value="1"/>
</dbReference>
<evidence type="ECO:0000256" key="5">
    <source>
        <dbReference type="ARBA" id="ARBA00022692"/>
    </source>
</evidence>
<evidence type="ECO:0000313" key="10">
    <source>
        <dbReference type="EMBL" id="GLB46405.1"/>
    </source>
</evidence>
<comment type="subcellular location">
    <subcellularLocation>
        <location evidence="1">Cell membrane</location>
        <topology evidence="1">Multi-pass membrane protein</topology>
    </subcellularLocation>
</comment>
<evidence type="ECO:0000256" key="2">
    <source>
        <dbReference type="ARBA" id="ARBA00005540"/>
    </source>
</evidence>
<evidence type="ECO:0000256" key="9">
    <source>
        <dbReference type="SAM" id="Phobius"/>
    </source>
</evidence>
<evidence type="ECO:0000256" key="6">
    <source>
        <dbReference type="ARBA" id="ARBA00022989"/>
    </source>
</evidence>
<keyword evidence="4 8" id="KW-1003">Cell membrane</keyword>
<reference evidence="10" key="2">
    <citation type="journal article" date="2023" name="PLoS ONE">
        <title>Philodulcilactobacillus myokoensis gen. nov., sp. nov., a fructophilic, acidophilic, and agar-phobic lactic acid bacterium isolated from fermented vegetable extracts.</title>
        <authorList>
            <person name="Kouya T."/>
            <person name="Ishiyama Y."/>
            <person name="Ohashi S."/>
            <person name="Kumakubo R."/>
            <person name="Yamazaki T."/>
            <person name="Otaki T."/>
        </authorList>
    </citation>
    <scope>NUCLEOTIDE SEQUENCE</scope>
    <source>
        <strain evidence="10">WR16-4</strain>
    </source>
</reference>
<dbReference type="RefSeq" id="WP_286135866.1">
    <property type="nucleotide sequence ID" value="NZ_BRPL01000002.1"/>
</dbReference>
<evidence type="ECO:0000256" key="3">
    <source>
        <dbReference type="ARBA" id="ARBA00022448"/>
    </source>
</evidence>
<keyword evidence="11" id="KW-1185">Reference proteome</keyword>
<evidence type="ECO:0000256" key="8">
    <source>
        <dbReference type="PIRNR" id="PIRNR037778"/>
    </source>
</evidence>
<keyword evidence="5 9" id="KW-0812">Transmembrane</keyword>
<dbReference type="AlphaFoldDB" id="A0A9W6AZX9"/>
<feature type="transmembrane region" description="Helical" evidence="9">
    <location>
        <begin position="12"/>
        <end position="34"/>
    </location>
</feature>
<comment type="function">
    <text evidence="8">Probably a riboflavin-binding protein that interacts with the energy-coupling factor (ECF) ABC-transporter complex.</text>
</comment>
<proteinExistence type="inferred from homology"/>
<dbReference type="PIRSF" id="PIRSF037778">
    <property type="entry name" value="UCP037778_transp_RibU"/>
    <property type="match status" value="1"/>
</dbReference>
<evidence type="ECO:0000313" key="11">
    <source>
        <dbReference type="Proteomes" id="UP001144204"/>
    </source>
</evidence>
<feature type="transmembrane region" description="Helical" evidence="9">
    <location>
        <begin position="114"/>
        <end position="136"/>
    </location>
</feature>
<organism evidence="10 11">
    <name type="scientific">Philodulcilactobacillus myokoensis</name>
    <dbReference type="NCBI Taxonomy" id="2929573"/>
    <lineage>
        <taxon>Bacteria</taxon>
        <taxon>Bacillati</taxon>
        <taxon>Bacillota</taxon>
        <taxon>Bacilli</taxon>
        <taxon>Lactobacillales</taxon>
        <taxon>Lactobacillaceae</taxon>
        <taxon>Philodulcilactobacillus</taxon>
    </lineage>
</organism>